<dbReference type="AlphaFoldDB" id="A0A850HNW4"/>
<name>A0A850HNW4_9FIRM</name>
<comment type="caution">
    <text evidence="2">The sequence shown here is derived from an EMBL/GenBank/DDBJ whole genome shotgun (WGS) entry which is preliminary data.</text>
</comment>
<keyword evidence="2" id="KW-0808">Transferase</keyword>
<keyword evidence="3" id="KW-1185">Reference proteome</keyword>
<dbReference type="SUPFAM" id="SSF51161">
    <property type="entry name" value="Trimeric LpxA-like enzymes"/>
    <property type="match status" value="1"/>
</dbReference>
<dbReference type="InterPro" id="IPR001451">
    <property type="entry name" value="Hexapep"/>
</dbReference>
<protein>
    <submittedName>
        <fullName evidence="2">Serine acetyltransferase</fullName>
    </submittedName>
</protein>
<dbReference type="RefSeq" id="WP_173815074.1">
    <property type="nucleotide sequence ID" value="NZ_JAAITX010000009.1"/>
</dbReference>
<dbReference type="Proteomes" id="UP000701680">
    <property type="component" value="Unassembled WGS sequence"/>
</dbReference>
<gene>
    <name evidence="2" type="ORF">G5A66_11150</name>
    <name evidence="1" type="ORF">G5A75_11250</name>
</gene>
<reference evidence="2" key="2">
    <citation type="submission" date="2020-02" db="EMBL/GenBank/DDBJ databases">
        <authorList>
            <person name="Littmann E."/>
            <person name="Sorbara M."/>
        </authorList>
    </citation>
    <scope>NUCLEOTIDE SEQUENCE</scope>
    <source>
        <strain evidence="2">MSK.17.11</strain>
        <strain evidence="1">MSK.17.38</strain>
    </source>
</reference>
<evidence type="ECO:0000313" key="2">
    <source>
        <dbReference type="EMBL" id="NVH59177.1"/>
    </source>
</evidence>
<organism evidence="2 3">
    <name type="scientific">Dorea phocaeensis</name>
    <dbReference type="NCBI Taxonomy" id="2040291"/>
    <lineage>
        <taxon>Bacteria</taxon>
        <taxon>Bacillati</taxon>
        <taxon>Bacillota</taxon>
        <taxon>Clostridia</taxon>
        <taxon>Lachnospirales</taxon>
        <taxon>Lachnospiraceae</taxon>
        <taxon>Dorea</taxon>
    </lineage>
</organism>
<evidence type="ECO:0000313" key="1">
    <source>
        <dbReference type="EMBL" id="NSK15420.1"/>
    </source>
</evidence>
<dbReference type="PANTHER" id="PTHR42811">
    <property type="entry name" value="SERINE ACETYLTRANSFERASE"/>
    <property type="match status" value="1"/>
</dbReference>
<dbReference type="EMBL" id="JAAIUO010000009">
    <property type="protein sequence ID" value="NSK15420.1"/>
    <property type="molecule type" value="Genomic_DNA"/>
</dbReference>
<sequence length="183" mass="20754">MINSKDDYRKYMLMDAQALGMKNKRVVLLGKEVWRFERALRHYELHLNVTHNRIFILIWRLIYRHLSYKLGFEIPPNTFEGGLRINHYGNIVVNPDAKIGAWCDIHQGVNIGTGYDGCPMIGDNVWIGPGAKIFGKIQIADECAIGANAVVNKSFLEKGISIAGIPGKKISERGNIYIRKLEE</sequence>
<evidence type="ECO:0000313" key="4">
    <source>
        <dbReference type="Proteomes" id="UP000701680"/>
    </source>
</evidence>
<dbReference type="Proteomes" id="UP000528555">
    <property type="component" value="Unassembled WGS sequence"/>
</dbReference>
<evidence type="ECO:0000313" key="3">
    <source>
        <dbReference type="Proteomes" id="UP000528555"/>
    </source>
</evidence>
<dbReference type="Gene3D" id="2.160.10.10">
    <property type="entry name" value="Hexapeptide repeat proteins"/>
    <property type="match status" value="1"/>
</dbReference>
<dbReference type="Pfam" id="PF00132">
    <property type="entry name" value="Hexapep"/>
    <property type="match status" value="1"/>
</dbReference>
<dbReference type="EMBL" id="JAAITX010000009">
    <property type="protein sequence ID" value="NVH59177.1"/>
    <property type="molecule type" value="Genomic_DNA"/>
</dbReference>
<reference evidence="3 4" key="1">
    <citation type="journal article" date="2020" name="Cell Host Microbe">
        <title>Functional and Genomic Variation between Human-Derived Isolates of Lachnospiraceae Reveals Inter- and Intra-Species Diversity.</title>
        <authorList>
            <person name="Sorbara M.T."/>
            <person name="Littmann E.R."/>
            <person name="Fontana E."/>
            <person name="Moody T.U."/>
            <person name="Kohout C.E."/>
            <person name="Gjonbalaj M."/>
            <person name="Eaton V."/>
            <person name="Seok R."/>
            <person name="Leiner I.M."/>
            <person name="Pamer E.G."/>
        </authorList>
    </citation>
    <scope>NUCLEOTIDE SEQUENCE [LARGE SCALE GENOMIC DNA]</scope>
    <source>
        <strain evidence="2 3">MSK.17.11</strain>
        <strain evidence="1 4">MSK.17.38</strain>
    </source>
</reference>
<dbReference type="InterPro" id="IPR011004">
    <property type="entry name" value="Trimer_LpxA-like_sf"/>
</dbReference>
<accession>A0A850HNW4</accession>
<proteinExistence type="predicted"/>
<dbReference type="GO" id="GO:0016740">
    <property type="term" value="F:transferase activity"/>
    <property type="evidence" value="ECO:0007669"/>
    <property type="project" value="UniProtKB-KW"/>
</dbReference>